<accession>A0A0V7ZRH4</accession>
<evidence type="ECO:0000313" key="3">
    <source>
        <dbReference type="Proteomes" id="UP000053372"/>
    </source>
</evidence>
<reference evidence="2 3" key="1">
    <citation type="journal article" date="2015" name="Genome Announc.">
        <title>Draft Genome of the Euendolithic (true boring) Cyanobacterium Mastigocoleus testarum strain BC008.</title>
        <authorList>
            <person name="Guida B.S."/>
            <person name="Garcia-Pichel F."/>
        </authorList>
    </citation>
    <scope>NUCLEOTIDE SEQUENCE [LARGE SCALE GENOMIC DNA]</scope>
    <source>
        <strain evidence="2 3">BC008</strain>
    </source>
</reference>
<dbReference type="Proteomes" id="UP000053372">
    <property type="component" value="Unassembled WGS sequence"/>
</dbReference>
<dbReference type="AlphaFoldDB" id="A0A0V7ZRH4"/>
<dbReference type="GO" id="GO:0016740">
    <property type="term" value="F:transferase activity"/>
    <property type="evidence" value="ECO:0007669"/>
    <property type="project" value="UniProtKB-KW"/>
</dbReference>
<evidence type="ECO:0000313" key="2">
    <source>
        <dbReference type="EMBL" id="KST67083.1"/>
    </source>
</evidence>
<dbReference type="Gene3D" id="3.90.1200.10">
    <property type="match status" value="1"/>
</dbReference>
<feature type="domain" description="Aminoglycoside phosphotransferase" evidence="1">
    <location>
        <begin position="97"/>
        <end position="266"/>
    </location>
</feature>
<gene>
    <name evidence="2" type="ORF">BC008_28245</name>
</gene>
<name>A0A0V7ZRH4_9CYAN</name>
<dbReference type="InterPro" id="IPR011009">
    <property type="entry name" value="Kinase-like_dom_sf"/>
</dbReference>
<dbReference type="RefSeq" id="WP_027840960.1">
    <property type="nucleotide sequence ID" value="NZ_LMTZ01000091.1"/>
</dbReference>
<sequence>MVFSLSSHNVIQYLHDAGLCSSEDGASADSELPQSSKKNLNLLVKLASNCKLLVKQERCAQGFGSQEEFFNEWLFHELLNSFPILKNISAIESLVVHFDEDESILVRRYLSEYLELDNFYRENGIFPEEIATAIGKVLGRLHCATFNRREYKDFIATAPTGGIRYQYYNPAQGIEGIGPEIFAEVPKEALAFYGLYQNYDDLESEIAGLANSWNPSCLIHNDLKLENILLHSQWEQQDKDLVRFIDWEAYSWGDPAFDLGTVIASYLKIWLESLVVDPSISLEESFQLAMIPLEAIQPSILALTRSYLKTFPRILEYHQEFILRVVQFAGLVLIKDIEKQIDANKSFDNIGLCTLEVARKMLTMPQISVMTVFGVNESEIIKHVKKLQVLPINKKENNLLPIFYEKTRLRGC</sequence>
<proteinExistence type="predicted"/>
<dbReference type="Pfam" id="PF01636">
    <property type="entry name" value="APH"/>
    <property type="match status" value="1"/>
</dbReference>
<keyword evidence="3" id="KW-1185">Reference proteome</keyword>
<dbReference type="OrthoDB" id="3806873at2"/>
<organism evidence="2 3">
    <name type="scientific">Mastigocoleus testarum BC008</name>
    <dbReference type="NCBI Taxonomy" id="371196"/>
    <lineage>
        <taxon>Bacteria</taxon>
        <taxon>Bacillati</taxon>
        <taxon>Cyanobacteriota</taxon>
        <taxon>Cyanophyceae</taxon>
        <taxon>Nostocales</taxon>
        <taxon>Hapalosiphonaceae</taxon>
        <taxon>Mastigocoleus</taxon>
    </lineage>
</organism>
<dbReference type="EMBL" id="LMTZ01000091">
    <property type="protein sequence ID" value="KST67083.1"/>
    <property type="molecule type" value="Genomic_DNA"/>
</dbReference>
<comment type="caution">
    <text evidence="2">The sequence shown here is derived from an EMBL/GenBank/DDBJ whole genome shotgun (WGS) entry which is preliminary data.</text>
</comment>
<protein>
    <submittedName>
        <fullName evidence="2">Aminoglycoside phosphotransferase</fullName>
    </submittedName>
</protein>
<evidence type="ECO:0000259" key="1">
    <source>
        <dbReference type="Pfam" id="PF01636"/>
    </source>
</evidence>
<dbReference type="InterPro" id="IPR002575">
    <property type="entry name" value="Aminoglycoside_PTrfase"/>
</dbReference>
<keyword evidence="2" id="KW-0808">Transferase</keyword>
<dbReference type="SUPFAM" id="SSF56112">
    <property type="entry name" value="Protein kinase-like (PK-like)"/>
    <property type="match status" value="1"/>
</dbReference>